<dbReference type="SUPFAM" id="SSF143447">
    <property type="entry name" value="AMMECR1-like"/>
    <property type="match status" value="1"/>
</dbReference>
<keyword evidence="3" id="KW-1185">Reference proteome</keyword>
<feature type="domain" description="AMMECR1" evidence="1">
    <location>
        <begin position="15"/>
        <end position="216"/>
    </location>
</feature>
<dbReference type="NCBIfam" id="TIGR00296">
    <property type="entry name" value="TIGR00296 family protein"/>
    <property type="match status" value="1"/>
</dbReference>
<dbReference type="PANTHER" id="PTHR13016:SF0">
    <property type="entry name" value="AMME SYNDROME CANDIDATE GENE 1 PROTEIN"/>
    <property type="match status" value="1"/>
</dbReference>
<accession>A0A2P6V8Z7</accession>
<organism evidence="2 3">
    <name type="scientific">Micractinium conductrix</name>
    <dbReference type="NCBI Taxonomy" id="554055"/>
    <lineage>
        <taxon>Eukaryota</taxon>
        <taxon>Viridiplantae</taxon>
        <taxon>Chlorophyta</taxon>
        <taxon>core chlorophytes</taxon>
        <taxon>Trebouxiophyceae</taxon>
        <taxon>Chlorellales</taxon>
        <taxon>Chlorellaceae</taxon>
        <taxon>Chlorella clade</taxon>
        <taxon>Micractinium</taxon>
    </lineage>
</organism>
<protein>
    <recommendedName>
        <fullName evidence="1">AMMECR1 domain-containing protein</fullName>
    </recommendedName>
</protein>
<gene>
    <name evidence="2" type="ORF">C2E20_5984</name>
</gene>
<dbReference type="Pfam" id="PF01871">
    <property type="entry name" value="AMMECR1"/>
    <property type="match status" value="1"/>
</dbReference>
<dbReference type="EMBL" id="LHPF02000019">
    <property type="protein sequence ID" value="PSC70555.1"/>
    <property type="molecule type" value="Genomic_DNA"/>
</dbReference>
<dbReference type="Proteomes" id="UP000239649">
    <property type="component" value="Unassembled WGS sequence"/>
</dbReference>
<sequence>MTPASPAPGSKQALEPSQQLVCSSVHVQTAWEALLGHFAGAPAPRPPFDFAEAHCPLFVSFHKASRSGGTWRLRGCIGTLEARPLAGALHDYALTSALRDRRFPPVEARELPLLRCTVSLLSAFEAATGWEDWEVGTHGLIIEFLDPHTGARRTATFLPEVAAHEGWDRQQTLDHLIRKAGYSGPAVAVRGSASLRVTRYQSSTCALTYEEFTKLAAEAEAGSPRTRRLRKQQTLVAVQSS</sequence>
<dbReference type="AlphaFoldDB" id="A0A2P6V8Z7"/>
<name>A0A2P6V8Z7_9CHLO</name>
<dbReference type="InterPro" id="IPR036071">
    <property type="entry name" value="AMMECR1_dom_sf"/>
</dbReference>
<dbReference type="PANTHER" id="PTHR13016">
    <property type="entry name" value="AMMECR1 HOMOLOG"/>
    <property type="match status" value="1"/>
</dbReference>
<proteinExistence type="predicted"/>
<dbReference type="InterPro" id="IPR027485">
    <property type="entry name" value="AMMECR1_N"/>
</dbReference>
<evidence type="ECO:0000313" key="3">
    <source>
        <dbReference type="Proteomes" id="UP000239649"/>
    </source>
</evidence>
<dbReference type="InterPro" id="IPR002733">
    <property type="entry name" value="AMMECR1_domain"/>
</dbReference>
<dbReference type="InterPro" id="IPR023473">
    <property type="entry name" value="AMMECR1"/>
</dbReference>
<comment type="caution">
    <text evidence="2">The sequence shown here is derived from an EMBL/GenBank/DDBJ whole genome shotgun (WGS) entry which is preliminary data.</text>
</comment>
<dbReference type="Gene3D" id="3.30.700.20">
    <property type="entry name" value="Hypothetical protein ph0010, domain 1"/>
    <property type="match status" value="1"/>
</dbReference>
<dbReference type="OrthoDB" id="24630at2759"/>
<reference evidence="2 3" key="1">
    <citation type="journal article" date="2018" name="Plant J.">
        <title>Genome sequences of Chlorella sorokiniana UTEX 1602 and Micractinium conductrix SAG 241.80: implications to maltose excretion by a green alga.</title>
        <authorList>
            <person name="Arriola M.B."/>
            <person name="Velmurugan N."/>
            <person name="Zhang Y."/>
            <person name="Plunkett M.H."/>
            <person name="Hondzo H."/>
            <person name="Barney B.M."/>
        </authorList>
    </citation>
    <scope>NUCLEOTIDE SEQUENCE [LARGE SCALE GENOMIC DNA]</scope>
    <source>
        <strain evidence="2 3">SAG 241.80</strain>
    </source>
</reference>
<dbReference type="PROSITE" id="PS51112">
    <property type="entry name" value="AMMECR1"/>
    <property type="match status" value="1"/>
</dbReference>
<dbReference type="STRING" id="554055.A0A2P6V8Z7"/>
<evidence type="ECO:0000313" key="2">
    <source>
        <dbReference type="EMBL" id="PSC70555.1"/>
    </source>
</evidence>
<evidence type="ECO:0000259" key="1">
    <source>
        <dbReference type="PROSITE" id="PS51112"/>
    </source>
</evidence>